<dbReference type="Proteomes" id="UP000837803">
    <property type="component" value="Unassembled WGS sequence"/>
</dbReference>
<name>A0ABM9B4R1_9BACT</name>
<evidence type="ECO:0000256" key="1">
    <source>
        <dbReference type="PROSITE-ProRule" id="PRU00169"/>
    </source>
</evidence>
<dbReference type="InterPro" id="IPR011006">
    <property type="entry name" value="CheY-like_superfamily"/>
</dbReference>
<sequence>MKKLGRILLIDDSEADNFIHLRRFRKLKIADEVVVRMNGREGLDYLTTPLPDGSYPRPDLLFLDINMPVMDGWSFLDTYQKLPAAHRARVTIALLTSSKGDAESIRADSYTVLDGHESKPLHRDLIHRLLITFFPDRFDRASSALH</sequence>
<dbReference type="InterPro" id="IPR052893">
    <property type="entry name" value="TCS_response_regulator"/>
</dbReference>
<accession>A0ABM9B4R1</accession>
<dbReference type="Gene3D" id="3.40.50.2300">
    <property type="match status" value="1"/>
</dbReference>
<evidence type="ECO:0000313" key="3">
    <source>
        <dbReference type="EMBL" id="CAH1002337.1"/>
    </source>
</evidence>
<dbReference type="PROSITE" id="PS50110">
    <property type="entry name" value="RESPONSE_REGULATORY"/>
    <property type="match status" value="1"/>
</dbReference>
<dbReference type="PANTHER" id="PTHR44520:SF2">
    <property type="entry name" value="RESPONSE REGULATOR RCP1"/>
    <property type="match status" value="1"/>
</dbReference>
<dbReference type="Pfam" id="PF00072">
    <property type="entry name" value="Response_reg"/>
    <property type="match status" value="1"/>
</dbReference>
<reference evidence="3" key="1">
    <citation type="submission" date="2021-12" db="EMBL/GenBank/DDBJ databases">
        <authorList>
            <person name="Rodrigo-Torres L."/>
            <person name="Arahal R. D."/>
            <person name="Lucena T."/>
        </authorList>
    </citation>
    <scope>NUCLEOTIDE SEQUENCE</scope>
    <source>
        <strain evidence="3">CECT 8419</strain>
    </source>
</reference>
<feature type="domain" description="Response regulatory" evidence="2">
    <location>
        <begin position="6"/>
        <end position="134"/>
    </location>
</feature>
<dbReference type="PANTHER" id="PTHR44520">
    <property type="entry name" value="RESPONSE REGULATOR RCP1-RELATED"/>
    <property type="match status" value="1"/>
</dbReference>
<gene>
    <name evidence="3" type="ORF">LEM8419_03244</name>
</gene>
<dbReference type="EMBL" id="CAKLPZ010000005">
    <property type="protein sequence ID" value="CAH1002337.1"/>
    <property type="molecule type" value="Genomic_DNA"/>
</dbReference>
<proteinExistence type="predicted"/>
<comment type="caution">
    <text evidence="3">The sequence shown here is derived from an EMBL/GenBank/DDBJ whole genome shotgun (WGS) entry which is preliminary data.</text>
</comment>
<evidence type="ECO:0000313" key="4">
    <source>
        <dbReference type="Proteomes" id="UP000837803"/>
    </source>
</evidence>
<dbReference type="SUPFAM" id="SSF52172">
    <property type="entry name" value="CheY-like"/>
    <property type="match status" value="1"/>
</dbReference>
<dbReference type="SMART" id="SM00448">
    <property type="entry name" value="REC"/>
    <property type="match status" value="1"/>
</dbReference>
<evidence type="ECO:0000259" key="2">
    <source>
        <dbReference type="PROSITE" id="PS50110"/>
    </source>
</evidence>
<feature type="modified residue" description="4-aspartylphosphate" evidence="1">
    <location>
        <position position="64"/>
    </location>
</feature>
<keyword evidence="4" id="KW-1185">Reference proteome</keyword>
<dbReference type="InterPro" id="IPR001789">
    <property type="entry name" value="Sig_transdc_resp-reg_receiver"/>
</dbReference>
<keyword evidence="1" id="KW-0597">Phosphoprotein</keyword>
<organism evidence="3 4">
    <name type="scientific">Neolewinella maritima</name>
    <dbReference type="NCBI Taxonomy" id="1383882"/>
    <lineage>
        <taxon>Bacteria</taxon>
        <taxon>Pseudomonadati</taxon>
        <taxon>Bacteroidota</taxon>
        <taxon>Saprospiria</taxon>
        <taxon>Saprospirales</taxon>
        <taxon>Lewinellaceae</taxon>
        <taxon>Neolewinella</taxon>
    </lineage>
</organism>
<protein>
    <recommendedName>
        <fullName evidence="2">Response regulatory domain-containing protein</fullName>
    </recommendedName>
</protein>
<dbReference type="RefSeq" id="WP_238752201.1">
    <property type="nucleotide sequence ID" value="NZ_CAKLPZ010000005.1"/>
</dbReference>